<dbReference type="Proteomes" id="UP000821845">
    <property type="component" value="Chromosome 1"/>
</dbReference>
<protein>
    <submittedName>
        <fullName evidence="1">Uncharacterized protein</fullName>
    </submittedName>
</protein>
<keyword evidence="2" id="KW-1185">Reference proteome</keyword>
<evidence type="ECO:0000313" key="1">
    <source>
        <dbReference type="EMBL" id="KAH6948613.1"/>
    </source>
</evidence>
<evidence type="ECO:0000313" key="2">
    <source>
        <dbReference type="Proteomes" id="UP000821845"/>
    </source>
</evidence>
<accession>A0ACB7TNH9</accession>
<dbReference type="EMBL" id="CM023481">
    <property type="protein sequence ID" value="KAH6948613.1"/>
    <property type="molecule type" value="Genomic_DNA"/>
</dbReference>
<comment type="caution">
    <text evidence="1">The sequence shown here is derived from an EMBL/GenBank/DDBJ whole genome shotgun (WGS) entry which is preliminary data.</text>
</comment>
<sequence>MHGIRVTDLSPGLHTTMHDRGGQDAFDPDVVVRECRGRAGGRHRAQQRRYSAGPDDVSADGRAETLLVAAGAAGCACPDNELRPKEPASIQASLTTLARRFDLSVEPA</sequence>
<organism evidence="1 2">
    <name type="scientific">Hyalomma asiaticum</name>
    <name type="common">Tick</name>
    <dbReference type="NCBI Taxonomy" id="266040"/>
    <lineage>
        <taxon>Eukaryota</taxon>
        <taxon>Metazoa</taxon>
        <taxon>Ecdysozoa</taxon>
        <taxon>Arthropoda</taxon>
        <taxon>Chelicerata</taxon>
        <taxon>Arachnida</taxon>
        <taxon>Acari</taxon>
        <taxon>Parasitiformes</taxon>
        <taxon>Ixodida</taxon>
        <taxon>Ixodoidea</taxon>
        <taxon>Ixodidae</taxon>
        <taxon>Hyalomminae</taxon>
        <taxon>Hyalomma</taxon>
    </lineage>
</organism>
<name>A0ACB7TNH9_HYAAI</name>
<gene>
    <name evidence="1" type="ORF">HPB50_025386</name>
</gene>
<proteinExistence type="predicted"/>
<reference evidence="1" key="1">
    <citation type="submission" date="2020-05" db="EMBL/GenBank/DDBJ databases">
        <title>Large-scale comparative analyses of tick genomes elucidate their genetic diversity and vector capacities.</title>
        <authorList>
            <person name="Jia N."/>
            <person name="Wang J."/>
            <person name="Shi W."/>
            <person name="Du L."/>
            <person name="Sun Y."/>
            <person name="Zhan W."/>
            <person name="Jiang J."/>
            <person name="Wang Q."/>
            <person name="Zhang B."/>
            <person name="Ji P."/>
            <person name="Sakyi L.B."/>
            <person name="Cui X."/>
            <person name="Yuan T."/>
            <person name="Jiang B."/>
            <person name="Yang W."/>
            <person name="Lam T.T.-Y."/>
            <person name="Chang Q."/>
            <person name="Ding S."/>
            <person name="Wang X."/>
            <person name="Zhu J."/>
            <person name="Ruan X."/>
            <person name="Zhao L."/>
            <person name="Wei J."/>
            <person name="Que T."/>
            <person name="Du C."/>
            <person name="Cheng J."/>
            <person name="Dai P."/>
            <person name="Han X."/>
            <person name="Huang E."/>
            <person name="Gao Y."/>
            <person name="Liu J."/>
            <person name="Shao H."/>
            <person name="Ye R."/>
            <person name="Li L."/>
            <person name="Wei W."/>
            <person name="Wang X."/>
            <person name="Wang C."/>
            <person name="Yang T."/>
            <person name="Huo Q."/>
            <person name="Li W."/>
            <person name="Guo W."/>
            <person name="Chen H."/>
            <person name="Zhou L."/>
            <person name="Ni X."/>
            <person name="Tian J."/>
            <person name="Zhou Y."/>
            <person name="Sheng Y."/>
            <person name="Liu T."/>
            <person name="Pan Y."/>
            <person name="Xia L."/>
            <person name="Li J."/>
            <person name="Zhao F."/>
            <person name="Cao W."/>
        </authorList>
    </citation>
    <scope>NUCLEOTIDE SEQUENCE</scope>
    <source>
        <strain evidence="1">Hyas-2018</strain>
    </source>
</reference>